<evidence type="ECO:0000313" key="3">
    <source>
        <dbReference type="EMBL" id="KSZ59557.1"/>
    </source>
</evidence>
<dbReference type="Proteomes" id="UP000053060">
    <property type="component" value="Unassembled WGS sequence"/>
</dbReference>
<keyword evidence="1" id="KW-1133">Transmembrane helix</keyword>
<feature type="signal peptide" evidence="2">
    <location>
        <begin position="1"/>
        <end position="22"/>
    </location>
</feature>
<reference evidence="4" key="1">
    <citation type="submission" date="2015-01" db="EMBL/GenBank/DDBJ databases">
        <title>Draft genome sequence of Rhodococcus pyridinivorans strain KG-16, a hydrocarbon-degrading bacterium.</title>
        <authorList>
            <person name="Aggarwal R.K."/>
            <person name="Dawar C."/>
        </authorList>
    </citation>
    <scope>NUCLEOTIDE SEQUENCE [LARGE SCALE GENOMIC DNA]</scope>
    <source>
        <strain evidence="4">KG-16</strain>
    </source>
</reference>
<keyword evidence="1" id="KW-0472">Membrane</keyword>
<comment type="caution">
    <text evidence="3">The sequence shown here is derived from an EMBL/GenBank/DDBJ whole genome shotgun (WGS) entry which is preliminary data.</text>
</comment>
<sequence>MRVVRRAALLAAVAAFVPVSHAGAQDAGIPVADLPTEMLCIPDDPVLAELSGLATIGDRLFATPDAGEDERIVELDGDCSVLQRVPSPVDPYDVEDLAAGPDGRLWLGDLGDNTRVRETIALISLDPDTGQGDLHRLTYPDGPRDAETVLVSATGEPVIVTKALFGSSNVYRPARGLTIDGLPVPGPAPLEKVGSLALGPSDTPGGPIPGASSSMITGGAVSADGTVAAVRTYTDVYLFHVPDGDLASALVAGPRFRVPVPDEPQGEAVAFTADGDLLTASERGAAGTENPPIHIRRGATDLFAPADDDAADEMSSAALPVVGAGVAAGVVALGVLGLVVRRRTRG</sequence>
<keyword evidence="2" id="KW-0732">Signal</keyword>
<feature type="transmembrane region" description="Helical" evidence="1">
    <location>
        <begin position="317"/>
        <end position="340"/>
    </location>
</feature>
<dbReference type="AlphaFoldDB" id="A0A0V9UNJ4"/>
<name>A0A0V9UNJ4_9NOCA</name>
<proteinExistence type="predicted"/>
<evidence type="ECO:0000256" key="2">
    <source>
        <dbReference type="SAM" id="SignalP"/>
    </source>
</evidence>
<protein>
    <submittedName>
        <fullName evidence="3">Membrane protein</fullName>
    </submittedName>
</protein>
<evidence type="ECO:0000313" key="4">
    <source>
        <dbReference type="Proteomes" id="UP000053060"/>
    </source>
</evidence>
<dbReference type="SUPFAM" id="SSF63829">
    <property type="entry name" value="Calcium-dependent phosphotriesterase"/>
    <property type="match status" value="1"/>
</dbReference>
<reference evidence="3 4" key="2">
    <citation type="journal article" date="2016" name="Genome Announc.">
        <title>Draft Genome Sequence of a Versatile Hydrocarbon-Degrading Bacterium, Rhodococcus pyridinivorans Strain KG-16, Collected from Oil Fields in India.</title>
        <authorList>
            <person name="Aggarwal R.K."/>
            <person name="Dawar C."/>
            <person name="Phanindranath R."/>
            <person name="Mutnuri L."/>
            <person name="Dayal A.M."/>
        </authorList>
    </citation>
    <scope>NUCLEOTIDE SEQUENCE [LARGE SCALE GENOMIC DNA]</scope>
    <source>
        <strain evidence="3 4">KG-16</strain>
    </source>
</reference>
<dbReference type="PATRIC" id="fig|1441730.3.peg.1055"/>
<dbReference type="EMBL" id="AZXY01000002">
    <property type="protein sequence ID" value="KSZ59557.1"/>
    <property type="molecule type" value="Genomic_DNA"/>
</dbReference>
<evidence type="ECO:0000256" key="1">
    <source>
        <dbReference type="SAM" id="Phobius"/>
    </source>
</evidence>
<feature type="chain" id="PRO_5039714705" evidence="2">
    <location>
        <begin position="23"/>
        <end position="346"/>
    </location>
</feature>
<keyword evidence="1" id="KW-0812">Transmembrane</keyword>
<organism evidence="3 4">
    <name type="scientific">Rhodococcus pyridinivorans KG-16</name>
    <dbReference type="NCBI Taxonomy" id="1441730"/>
    <lineage>
        <taxon>Bacteria</taxon>
        <taxon>Bacillati</taxon>
        <taxon>Actinomycetota</taxon>
        <taxon>Actinomycetes</taxon>
        <taxon>Mycobacteriales</taxon>
        <taxon>Nocardiaceae</taxon>
        <taxon>Rhodococcus</taxon>
    </lineage>
</organism>
<gene>
    <name evidence="3" type="ORF">Z045_05055</name>
</gene>
<dbReference type="RefSeq" id="WP_060650930.1">
    <property type="nucleotide sequence ID" value="NZ_AZXY01000002.1"/>
</dbReference>
<accession>A0A0V9UNJ4</accession>